<comment type="caution">
    <text evidence="1">The sequence shown here is derived from an EMBL/GenBank/DDBJ whole genome shotgun (WGS) entry which is preliminary data.</text>
</comment>
<name>G5GI41_9FIRM</name>
<dbReference type="eggNOG" id="COG2013">
    <property type="taxonomic scope" value="Bacteria"/>
</dbReference>
<dbReference type="AlphaFoldDB" id="G5GI41"/>
<dbReference type="PANTHER" id="PTHR43657">
    <property type="entry name" value="TRYPTOPHAN RNA-BINDING ATTENUATOR PROTEIN-LIKE PROTEIN"/>
    <property type="match status" value="1"/>
</dbReference>
<sequence length="229" mass="24360">MRYQIEGGNLPAAVIQLDPGEKIVSELGGRTWAKGPILTETKAPGGVGKSLGRMFSGESLFMSFYTAQGPAEIGFASSFAGSIVVRELAQGESLICQKSAFLCASAEVELSIYFQKKLGAGFFGGEGFIMQKVTGPGIVFLELDGYVKEYNLMPGEEIVCDTGLVALMDASCTMDIRVVKGLKNKLFGGEGLIDTVVIGPGRAYIQTMSLPRLGGLLSPFILLDKVNKK</sequence>
<organism evidence="1 2">
    <name type="scientific">Johnsonella ignava ATCC 51276</name>
    <dbReference type="NCBI Taxonomy" id="679200"/>
    <lineage>
        <taxon>Bacteria</taxon>
        <taxon>Bacillati</taxon>
        <taxon>Bacillota</taxon>
        <taxon>Clostridia</taxon>
        <taxon>Lachnospirales</taxon>
        <taxon>Lachnospiraceae</taxon>
        <taxon>Johnsonella</taxon>
    </lineage>
</organism>
<evidence type="ECO:0000313" key="1">
    <source>
        <dbReference type="EMBL" id="EHI55516.1"/>
    </source>
</evidence>
<dbReference type="SUPFAM" id="SSF51219">
    <property type="entry name" value="TRAP-like"/>
    <property type="match status" value="1"/>
</dbReference>
<dbReference type="Gene3D" id="3.60.160.10">
    <property type="entry name" value="Mitochondrial biogenesis AIM24"/>
    <property type="match status" value="1"/>
</dbReference>
<dbReference type="STRING" id="679200.HMPREF9333_01231"/>
<dbReference type="OrthoDB" id="9779518at2"/>
<evidence type="ECO:0000313" key="2">
    <source>
        <dbReference type="Proteomes" id="UP000003011"/>
    </source>
</evidence>
<dbReference type="InterPro" id="IPR036983">
    <property type="entry name" value="AIM24_sf"/>
</dbReference>
<dbReference type="InterPro" id="IPR016031">
    <property type="entry name" value="Trp_RNA-bd_attenuator-like_dom"/>
</dbReference>
<dbReference type="EMBL" id="ACZL01000021">
    <property type="protein sequence ID" value="EHI55516.1"/>
    <property type="molecule type" value="Genomic_DNA"/>
</dbReference>
<dbReference type="Proteomes" id="UP000003011">
    <property type="component" value="Unassembled WGS sequence"/>
</dbReference>
<accession>G5GI41</accession>
<proteinExistence type="predicted"/>
<dbReference type="HOGENOM" id="CLU_040551_0_1_9"/>
<evidence type="ECO:0008006" key="3">
    <source>
        <dbReference type="Google" id="ProtNLM"/>
    </source>
</evidence>
<reference evidence="1 2" key="1">
    <citation type="submission" date="2011-08" db="EMBL/GenBank/DDBJ databases">
        <title>The Genome Sequence of Johnsonella ignava ATCC 51276.</title>
        <authorList>
            <consortium name="The Broad Institute Genome Sequencing Platform"/>
            <person name="Earl A."/>
            <person name="Ward D."/>
            <person name="Feldgarden M."/>
            <person name="Gevers D."/>
            <person name="Izard J."/>
            <person name="Blanton J.M."/>
            <person name="Baranova O.V."/>
            <person name="Dewhirst F.E."/>
            <person name="Young S.K."/>
            <person name="Zeng Q."/>
            <person name="Gargeya S."/>
            <person name="Fitzgerald M."/>
            <person name="Haas B."/>
            <person name="Abouelleil A."/>
            <person name="Alvarado L."/>
            <person name="Arachchi H.M."/>
            <person name="Berlin A."/>
            <person name="Brown A."/>
            <person name="Chapman S.B."/>
            <person name="Chen Z."/>
            <person name="Dunbar C."/>
            <person name="Freedman E."/>
            <person name="Gearin G."/>
            <person name="Gellesch M."/>
            <person name="Goldberg J."/>
            <person name="Griggs A."/>
            <person name="Gujja S."/>
            <person name="Heiman D."/>
            <person name="Howarth C."/>
            <person name="Larson L."/>
            <person name="Lui A."/>
            <person name="MacDonald P.J.P."/>
            <person name="Montmayeur A."/>
            <person name="Murphy C."/>
            <person name="Neiman D."/>
            <person name="Pearson M."/>
            <person name="Priest M."/>
            <person name="Roberts A."/>
            <person name="Saif S."/>
            <person name="Shea T."/>
            <person name="Shenoy N."/>
            <person name="Sisk P."/>
            <person name="Stolte C."/>
            <person name="Sykes S."/>
            <person name="Wortman J."/>
            <person name="Nusbaum C."/>
            <person name="Birren B."/>
        </authorList>
    </citation>
    <scope>NUCLEOTIDE SEQUENCE [LARGE SCALE GENOMIC DNA]</scope>
    <source>
        <strain evidence="1 2">ATCC 51276</strain>
    </source>
</reference>
<protein>
    <recommendedName>
        <fullName evidence="3">TIGR00266 family protein</fullName>
    </recommendedName>
</protein>
<dbReference type="PANTHER" id="PTHR43657:SF1">
    <property type="entry name" value="ALTERED INHERITANCE OF MITOCHONDRIA PROTEIN 24, MITOCHONDRIAL"/>
    <property type="match status" value="1"/>
</dbReference>
<dbReference type="InterPro" id="IPR002838">
    <property type="entry name" value="AIM24"/>
</dbReference>
<dbReference type="RefSeq" id="WP_005540702.1">
    <property type="nucleotide sequence ID" value="NZ_JH378832.1"/>
</dbReference>
<dbReference type="PATRIC" id="fig|679200.3.peg.1312"/>
<gene>
    <name evidence="1" type="ORF">HMPREF9333_01231</name>
</gene>
<dbReference type="Pfam" id="PF01987">
    <property type="entry name" value="AIM24"/>
    <property type="match status" value="1"/>
</dbReference>
<keyword evidence="2" id="KW-1185">Reference proteome</keyword>